<dbReference type="EMBL" id="JAKZJU020000001">
    <property type="protein sequence ID" value="MDL2059249.1"/>
    <property type="molecule type" value="Genomic_DNA"/>
</dbReference>
<reference evidence="2" key="1">
    <citation type="submission" date="2023-03" db="EMBL/GenBank/DDBJ databases">
        <title>Mesosutterella sp. nov. isolated from porcine feces.</title>
        <authorList>
            <person name="Yu S."/>
        </authorList>
    </citation>
    <scope>NUCLEOTIDE SEQUENCE</scope>
    <source>
        <strain evidence="2">AGMB02718</strain>
    </source>
</reference>
<sequence>MNTETQHRKRGRPSMYSPVLAAVIVARISAGESERQICSSEGMPSVQTLNAWKNKHEDFLADTIKARKKASMQYDKRRAALLDRFMAVSKDIYASGRAIPDELTKTYKEDIQRLAREAGLRDDRRFSQRKRIEGCAGQLEEEKAAARKAARKEVERMEEAETFLKAAKWKRMNSWRWR</sequence>
<name>A0ABT7ILM1_9BURK</name>
<keyword evidence="3" id="KW-1185">Reference proteome</keyword>
<accession>A0ABT7ILM1</accession>
<dbReference type="Pfam" id="PF20901">
    <property type="entry name" value="Sf6_terminase"/>
    <property type="match status" value="1"/>
</dbReference>
<protein>
    <recommendedName>
        <fullName evidence="4">Transposase</fullName>
    </recommendedName>
</protein>
<comment type="caution">
    <text evidence="2">The sequence shown here is derived from an EMBL/GenBank/DDBJ whole genome shotgun (WGS) entry which is preliminary data.</text>
</comment>
<feature type="coiled-coil region" evidence="1">
    <location>
        <begin position="136"/>
        <end position="167"/>
    </location>
</feature>
<dbReference type="InterPro" id="IPR048683">
    <property type="entry name" value="Sf6_terminase"/>
</dbReference>
<dbReference type="Proteomes" id="UP001165481">
    <property type="component" value="Unassembled WGS sequence"/>
</dbReference>
<evidence type="ECO:0008006" key="4">
    <source>
        <dbReference type="Google" id="ProtNLM"/>
    </source>
</evidence>
<dbReference type="RefSeq" id="WP_243376158.1">
    <property type="nucleotide sequence ID" value="NZ_JAKZJU020000001.1"/>
</dbReference>
<proteinExistence type="predicted"/>
<evidence type="ECO:0000313" key="3">
    <source>
        <dbReference type="Proteomes" id="UP001165481"/>
    </source>
</evidence>
<organism evidence="2 3">
    <name type="scientific">Mesosutterella faecium</name>
    <dbReference type="NCBI Taxonomy" id="2925194"/>
    <lineage>
        <taxon>Bacteria</taxon>
        <taxon>Pseudomonadati</taxon>
        <taxon>Pseudomonadota</taxon>
        <taxon>Betaproteobacteria</taxon>
        <taxon>Burkholderiales</taxon>
        <taxon>Sutterellaceae</taxon>
        <taxon>Mesosutterella</taxon>
    </lineage>
</organism>
<gene>
    <name evidence="2" type="ORF">MUN46_004790</name>
</gene>
<evidence type="ECO:0000256" key="1">
    <source>
        <dbReference type="SAM" id="Coils"/>
    </source>
</evidence>
<keyword evidence="1" id="KW-0175">Coiled coil</keyword>
<evidence type="ECO:0000313" key="2">
    <source>
        <dbReference type="EMBL" id="MDL2059249.1"/>
    </source>
</evidence>
<dbReference type="Gene3D" id="1.10.10.60">
    <property type="entry name" value="Homeodomain-like"/>
    <property type="match status" value="1"/>
</dbReference>